<dbReference type="GO" id="GO:0006506">
    <property type="term" value="P:GPI anchor biosynthetic process"/>
    <property type="evidence" value="ECO:0007669"/>
    <property type="project" value="UniProtKB-UniPathway"/>
</dbReference>
<dbReference type="PANTHER" id="PTHR12468">
    <property type="entry name" value="GPI MANNOSYLTRANSFERASE 2"/>
    <property type="match status" value="1"/>
</dbReference>
<comment type="caution">
    <text evidence="11">The sequence shown here is derived from an EMBL/GenBank/DDBJ whole genome shotgun (WGS) entry which is preliminary data.</text>
</comment>
<evidence type="ECO:0000313" key="11">
    <source>
        <dbReference type="EMBL" id="PIS09373.1"/>
    </source>
</evidence>
<feature type="transmembrane region" description="Helical" evidence="10">
    <location>
        <begin position="363"/>
        <end position="385"/>
    </location>
</feature>
<evidence type="ECO:0000256" key="7">
    <source>
        <dbReference type="ARBA" id="ARBA00022824"/>
    </source>
</evidence>
<dbReference type="EMBL" id="PEZT01000010">
    <property type="protein sequence ID" value="PIS09373.1"/>
    <property type="molecule type" value="Genomic_DNA"/>
</dbReference>
<feature type="transmembrane region" description="Helical" evidence="10">
    <location>
        <begin position="288"/>
        <end position="312"/>
    </location>
</feature>
<sequence>MKDVKKLVKDILPSVKLFLVWRIGLLVVAFLAGRWLPFRPSFPYWDSILSNLSSSQFIWQWANFDGPHYITIAEKGYVGTGLIQAFFPLYPLTIRWFSKIFDNYLYSGLIISNLVFVFALYYFRQLIKLEKIKESKFTLLSLLLFPTSFYFGALYSESLFFLFVILCFLGLYKKQWFKAVLFASLASATRLVGIFLAPAILYEYYQSREKKEKSKIILYLKSIFLTLLSISGFMLFCFYLNKHFSDPFFFAQVQSGFGASRQTDKLILFHQVVWRYLKMMFTIKGNGALFFTITQEFFISLLVLGLLIWGVIKKIKKPYLIYSFGSFLLPTLTGNLSSMPRYISLIFPLYFILDGIKNKWLKLVILVVSGTLLVINTALFVRGFWIA</sequence>
<keyword evidence="7" id="KW-0256">Endoplasmic reticulum</keyword>
<dbReference type="GO" id="GO:0004376">
    <property type="term" value="F:GPI mannosyltransferase activity"/>
    <property type="evidence" value="ECO:0007669"/>
    <property type="project" value="InterPro"/>
</dbReference>
<evidence type="ECO:0000256" key="1">
    <source>
        <dbReference type="ARBA" id="ARBA00004477"/>
    </source>
</evidence>
<evidence type="ECO:0000256" key="8">
    <source>
        <dbReference type="ARBA" id="ARBA00022989"/>
    </source>
</evidence>
<evidence type="ECO:0000256" key="6">
    <source>
        <dbReference type="ARBA" id="ARBA00022692"/>
    </source>
</evidence>
<evidence type="ECO:0000256" key="3">
    <source>
        <dbReference type="ARBA" id="ARBA00022502"/>
    </source>
</evidence>
<gene>
    <name evidence="11" type="ORF">COT75_01705</name>
</gene>
<dbReference type="GO" id="GO:0031501">
    <property type="term" value="C:mannosyltransferase complex"/>
    <property type="evidence" value="ECO:0007669"/>
    <property type="project" value="TreeGrafter"/>
</dbReference>
<dbReference type="AlphaFoldDB" id="A0A2H0W9P6"/>
<comment type="pathway">
    <text evidence="2">Glycolipid biosynthesis; glycosylphosphatidylinositol-anchor biosynthesis.</text>
</comment>
<name>A0A2H0W9P6_9BACT</name>
<proteinExistence type="predicted"/>
<dbReference type="InterPro" id="IPR007315">
    <property type="entry name" value="PIG-V/Gpi18"/>
</dbReference>
<evidence type="ECO:0000256" key="5">
    <source>
        <dbReference type="ARBA" id="ARBA00022679"/>
    </source>
</evidence>
<evidence type="ECO:0000256" key="4">
    <source>
        <dbReference type="ARBA" id="ARBA00022676"/>
    </source>
</evidence>
<dbReference type="GO" id="GO:0016020">
    <property type="term" value="C:membrane"/>
    <property type="evidence" value="ECO:0007669"/>
    <property type="project" value="GOC"/>
</dbReference>
<keyword evidence="4" id="KW-0328">Glycosyltransferase</keyword>
<evidence type="ECO:0000256" key="9">
    <source>
        <dbReference type="ARBA" id="ARBA00023136"/>
    </source>
</evidence>
<accession>A0A2H0W9P6</accession>
<dbReference type="GO" id="GO:0000009">
    <property type="term" value="F:alpha-1,6-mannosyltransferase activity"/>
    <property type="evidence" value="ECO:0007669"/>
    <property type="project" value="InterPro"/>
</dbReference>
<dbReference type="Proteomes" id="UP000230093">
    <property type="component" value="Unassembled WGS sequence"/>
</dbReference>
<reference evidence="12" key="1">
    <citation type="submission" date="2017-09" db="EMBL/GenBank/DDBJ databases">
        <title>Depth-based differentiation of microbial function through sediment-hosted aquifers and enrichment of novel symbionts in the deep terrestrial subsurface.</title>
        <authorList>
            <person name="Probst A.J."/>
            <person name="Ladd B."/>
            <person name="Jarett J.K."/>
            <person name="Geller-Mcgrath D.E."/>
            <person name="Sieber C.M.K."/>
            <person name="Emerson J.B."/>
            <person name="Anantharaman K."/>
            <person name="Thomas B.C."/>
            <person name="Malmstrom R."/>
            <person name="Stieglmeier M."/>
            <person name="Klingl A."/>
            <person name="Woyke T."/>
            <person name="Ryan C.M."/>
            <person name="Banfield J.F."/>
        </authorList>
    </citation>
    <scope>NUCLEOTIDE SEQUENCE [LARGE SCALE GENOMIC DNA]</scope>
</reference>
<keyword evidence="5" id="KW-0808">Transferase</keyword>
<evidence type="ECO:0000256" key="2">
    <source>
        <dbReference type="ARBA" id="ARBA00004687"/>
    </source>
</evidence>
<evidence type="ECO:0000313" key="12">
    <source>
        <dbReference type="Proteomes" id="UP000230093"/>
    </source>
</evidence>
<feature type="transmembrane region" description="Helical" evidence="10">
    <location>
        <begin position="177"/>
        <end position="204"/>
    </location>
</feature>
<keyword evidence="8 10" id="KW-1133">Transmembrane helix</keyword>
<feature type="transmembrane region" description="Helical" evidence="10">
    <location>
        <begin position="216"/>
        <end position="241"/>
    </location>
</feature>
<protein>
    <recommendedName>
        <fullName evidence="13">Glycosyltransferase RgtA/B/C/D-like domain-containing protein</fullName>
    </recommendedName>
</protein>
<evidence type="ECO:0000256" key="10">
    <source>
        <dbReference type="SAM" id="Phobius"/>
    </source>
</evidence>
<feature type="transmembrane region" description="Helical" evidence="10">
    <location>
        <begin position="143"/>
        <end position="171"/>
    </location>
</feature>
<keyword evidence="9 10" id="KW-0472">Membrane</keyword>
<dbReference type="PANTHER" id="PTHR12468:SF2">
    <property type="entry name" value="GPI MANNOSYLTRANSFERASE 2"/>
    <property type="match status" value="1"/>
</dbReference>
<evidence type="ECO:0008006" key="13">
    <source>
        <dbReference type="Google" id="ProtNLM"/>
    </source>
</evidence>
<dbReference type="UniPathway" id="UPA00196"/>
<feature type="transmembrane region" description="Helical" evidence="10">
    <location>
        <begin position="319"/>
        <end position="343"/>
    </location>
</feature>
<feature type="transmembrane region" description="Helical" evidence="10">
    <location>
        <begin position="104"/>
        <end position="123"/>
    </location>
</feature>
<comment type="subcellular location">
    <subcellularLocation>
        <location evidence="1">Endoplasmic reticulum membrane</location>
        <topology evidence="1">Multi-pass membrane protein</topology>
    </subcellularLocation>
</comment>
<keyword evidence="6 10" id="KW-0812">Transmembrane</keyword>
<organism evidence="11 12">
    <name type="scientific">Candidatus Beckwithbacteria bacterium CG10_big_fil_rev_8_21_14_0_10_34_10</name>
    <dbReference type="NCBI Taxonomy" id="1974495"/>
    <lineage>
        <taxon>Bacteria</taxon>
        <taxon>Candidatus Beckwithiibacteriota</taxon>
    </lineage>
</organism>
<keyword evidence="3" id="KW-0337">GPI-anchor biosynthesis</keyword>
<feature type="transmembrane region" description="Helical" evidence="10">
    <location>
        <begin position="12"/>
        <end position="36"/>
    </location>
</feature>